<gene>
    <name evidence="11" type="ORF">V1264_015121</name>
</gene>
<dbReference type="GO" id="GO:0060255">
    <property type="term" value="P:regulation of macromolecule metabolic process"/>
    <property type="evidence" value="ECO:0007669"/>
    <property type="project" value="UniProtKB-ARBA"/>
</dbReference>
<feature type="domain" description="TRAM" evidence="8">
    <location>
        <begin position="443"/>
        <end position="518"/>
    </location>
</feature>
<dbReference type="Gene3D" id="3.40.50.12160">
    <property type="entry name" value="Methylthiotransferase, N-terminal domain"/>
    <property type="match status" value="1"/>
</dbReference>
<dbReference type="FunFam" id="3.40.50.12160:FF:000003">
    <property type="entry name" value="CDK5 regulatory subunit-associated protein 1"/>
    <property type="match status" value="1"/>
</dbReference>
<dbReference type="InterPro" id="IPR013848">
    <property type="entry name" value="Methylthiotransferase_N"/>
</dbReference>
<dbReference type="GO" id="GO:0046872">
    <property type="term" value="F:metal ion binding"/>
    <property type="evidence" value="ECO:0007669"/>
    <property type="project" value="UniProtKB-KW"/>
</dbReference>
<feature type="domain" description="Radical SAM core" evidence="10">
    <location>
        <begin position="182"/>
        <end position="440"/>
    </location>
</feature>
<dbReference type="Pfam" id="PF04055">
    <property type="entry name" value="Radical_SAM"/>
    <property type="match status" value="1"/>
</dbReference>
<dbReference type="Pfam" id="PF01938">
    <property type="entry name" value="TRAM"/>
    <property type="match status" value="1"/>
</dbReference>
<dbReference type="InterPro" id="IPR058240">
    <property type="entry name" value="rSAM_sf"/>
</dbReference>
<organism evidence="11 12">
    <name type="scientific">Littorina saxatilis</name>
    <dbReference type="NCBI Taxonomy" id="31220"/>
    <lineage>
        <taxon>Eukaryota</taxon>
        <taxon>Metazoa</taxon>
        <taxon>Spiralia</taxon>
        <taxon>Lophotrochozoa</taxon>
        <taxon>Mollusca</taxon>
        <taxon>Gastropoda</taxon>
        <taxon>Caenogastropoda</taxon>
        <taxon>Littorinimorpha</taxon>
        <taxon>Littorinoidea</taxon>
        <taxon>Littorinidae</taxon>
        <taxon>Littorina</taxon>
    </lineage>
</organism>
<dbReference type="PROSITE" id="PS50926">
    <property type="entry name" value="TRAM"/>
    <property type="match status" value="1"/>
</dbReference>
<name>A0AAN9BL34_9CAEN</name>
<sequence>MNIQEDDITEVAVKEKTWSWRGSVPYINPKMLHGNQRKVYFQTYGCQMNVSDTEIAWSILQKSGYTRTSNVTDADVILLMTCAIREGAEDKVWSRLEFFKSLKKKRQMQRAGTVTIGILGCMAERLKQKIVERDKLVDVVCGPDAYRDLPHLLASSSSGHAAVNVQLSLEETYADIVPVRYDSNSPSAFVSIMRGCDNMCTYCIVPFTRGRERSRPMSSIVDEVRQLSDEGIKEVTLLGQNVNSYRDLSQDSSLGGINGNTLTKMSQGFCTVYKPRSGGRRFAELLEKVSEVNPEMRIRFTSPHPKDFPDEVLTLIQERPNICRQLHLPAQSGSDAMLQAMGRGYTRAAYIDLVHHIRGIVPDVALSSDFIAGFCGESEADHKDTVSLIRDVQYNFAFCFPYSMRQKTRAFHRLTDDVPADVKQRRHMELVAAFRTEAEKIHSSQIGSRQLVLVEGVSKRSDKDLAGRNEANTRVIFPKADLPSNRNTLELSPVERGDYITVQVISRTSQILRAVPLYHTTLQDFWKHQPPCYQQDERLLSL</sequence>
<keyword evidence="6" id="KW-0408">Iron</keyword>
<dbReference type="PANTHER" id="PTHR43020:SF2">
    <property type="entry name" value="MITOCHONDRIAL TRNA METHYLTHIOTRANSFERASE CDK5RAP1"/>
    <property type="match status" value="1"/>
</dbReference>
<dbReference type="SFLD" id="SFLDG01082">
    <property type="entry name" value="B12-binding_domain_containing"/>
    <property type="match status" value="1"/>
</dbReference>
<feature type="domain" description="MTTase N-terminal" evidence="9">
    <location>
        <begin position="37"/>
        <end position="158"/>
    </location>
</feature>
<dbReference type="InterPro" id="IPR002792">
    <property type="entry name" value="TRAM_dom"/>
</dbReference>
<dbReference type="GO" id="GO:0005739">
    <property type="term" value="C:mitochondrion"/>
    <property type="evidence" value="ECO:0007669"/>
    <property type="project" value="TreeGrafter"/>
</dbReference>
<evidence type="ECO:0000256" key="4">
    <source>
        <dbReference type="ARBA" id="ARBA00022691"/>
    </source>
</evidence>
<evidence type="ECO:0000259" key="10">
    <source>
        <dbReference type="PROSITE" id="PS51918"/>
    </source>
</evidence>
<dbReference type="GO" id="GO:0080090">
    <property type="term" value="P:regulation of primary metabolic process"/>
    <property type="evidence" value="ECO:0007669"/>
    <property type="project" value="UniProtKB-ARBA"/>
</dbReference>
<comment type="caution">
    <text evidence="11">The sequence shown here is derived from an EMBL/GenBank/DDBJ whole genome shotgun (WGS) entry which is preliminary data.</text>
</comment>
<dbReference type="SFLD" id="SFLDF00273">
    <property type="entry name" value="(dimethylallyl)adenosine_tRNA"/>
    <property type="match status" value="1"/>
</dbReference>
<dbReference type="GO" id="GO:0005829">
    <property type="term" value="C:cytosol"/>
    <property type="evidence" value="ECO:0007669"/>
    <property type="project" value="TreeGrafter"/>
</dbReference>
<evidence type="ECO:0000313" key="11">
    <source>
        <dbReference type="EMBL" id="KAK7107159.1"/>
    </source>
</evidence>
<dbReference type="SFLD" id="SFLDS00029">
    <property type="entry name" value="Radical_SAM"/>
    <property type="match status" value="1"/>
</dbReference>
<dbReference type="NCBIfam" id="TIGR00089">
    <property type="entry name" value="MiaB/RimO family radical SAM methylthiotransferase"/>
    <property type="match status" value="1"/>
</dbReference>
<dbReference type="GO" id="GO:0035597">
    <property type="term" value="F:tRNA-2-methylthio-N(6)-dimethylallyladenosine(37) synthase activity"/>
    <property type="evidence" value="ECO:0007669"/>
    <property type="project" value="TreeGrafter"/>
</dbReference>
<dbReference type="EMBL" id="JBAMIC010000004">
    <property type="protein sequence ID" value="KAK7107159.1"/>
    <property type="molecule type" value="Genomic_DNA"/>
</dbReference>
<dbReference type="AlphaFoldDB" id="A0AAN9BL34"/>
<dbReference type="SFLD" id="SFLDG01061">
    <property type="entry name" value="methylthiotransferase"/>
    <property type="match status" value="1"/>
</dbReference>
<comment type="similarity">
    <text evidence="2">Belongs to the methylthiotransferase family. MiaB subfamily.</text>
</comment>
<keyword evidence="4" id="KW-0949">S-adenosyl-L-methionine</keyword>
<keyword evidence="5" id="KW-0479">Metal-binding</keyword>
<dbReference type="InterPro" id="IPR006463">
    <property type="entry name" value="MiaB_methiolase"/>
</dbReference>
<evidence type="ECO:0000256" key="3">
    <source>
        <dbReference type="ARBA" id="ARBA00022485"/>
    </source>
</evidence>
<dbReference type="SUPFAM" id="SSF102114">
    <property type="entry name" value="Radical SAM enzymes"/>
    <property type="match status" value="1"/>
</dbReference>
<keyword evidence="7" id="KW-0411">Iron-sulfur</keyword>
<dbReference type="PROSITE" id="PS51449">
    <property type="entry name" value="MTTASE_N"/>
    <property type="match status" value="1"/>
</dbReference>
<evidence type="ECO:0000313" key="12">
    <source>
        <dbReference type="Proteomes" id="UP001374579"/>
    </source>
</evidence>
<dbReference type="Proteomes" id="UP001374579">
    <property type="component" value="Unassembled WGS sequence"/>
</dbReference>
<accession>A0AAN9BL34</accession>
<dbReference type="PANTHER" id="PTHR43020">
    <property type="entry name" value="CDK5 REGULATORY SUBUNIT-ASSOCIATED PROTEIN 1"/>
    <property type="match status" value="1"/>
</dbReference>
<dbReference type="SMART" id="SM00729">
    <property type="entry name" value="Elp3"/>
    <property type="match status" value="1"/>
</dbReference>
<dbReference type="FunFam" id="3.80.30.20:FF:000003">
    <property type="entry name" value="CDK5 regulatory subunit-associated protein 1"/>
    <property type="match status" value="1"/>
</dbReference>
<evidence type="ECO:0000256" key="5">
    <source>
        <dbReference type="ARBA" id="ARBA00022723"/>
    </source>
</evidence>
<dbReference type="GO" id="GO:0051539">
    <property type="term" value="F:4 iron, 4 sulfur cluster binding"/>
    <property type="evidence" value="ECO:0007669"/>
    <property type="project" value="UniProtKB-KW"/>
</dbReference>
<dbReference type="InterPro" id="IPR007197">
    <property type="entry name" value="rSAM"/>
</dbReference>
<dbReference type="PROSITE" id="PS01278">
    <property type="entry name" value="MTTASE_RADICAL"/>
    <property type="match status" value="1"/>
</dbReference>
<dbReference type="InterPro" id="IPR038135">
    <property type="entry name" value="Methylthiotransferase_N_sf"/>
</dbReference>
<dbReference type="Gene3D" id="3.80.30.20">
    <property type="entry name" value="tm_1862 like domain"/>
    <property type="match status" value="1"/>
</dbReference>
<dbReference type="InterPro" id="IPR020612">
    <property type="entry name" value="Methylthiotransferase_CS"/>
</dbReference>
<dbReference type="InterPro" id="IPR023404">
    <property type="entry name" value="rSAM_horseshoe"/>
</dbReference>
<keyword evidence="12" id="KW-1185">Reference proteome</keyword>
<evidence type="ECO:0000259" key="9">
    <source>
        <dbReference type="PROSITE" id="PS51449"/>
    </source>
</evidence>
<evidence type="ECO:0008006" key="13">
    <source>
        <dbReference type="Google" id="ProtNLM"/>
    </source>
</evidence>
<protein>
    <recommendedName>
        <fullName evidence="13">CDK5 regulatory subunit-associated protein 1</fullName>
    </recommendedName>
</protein>
<reference evidence="11 12" key="1">
    <citation type="submission" date="2024-02" db="EMBL/GenBank/DDBJ databases">
        <title>Chromosome-scale genome assembly of the rough periwinkle Littorina saxatilis.</title>
        <authorList>
            <person name="De Jode A."/>
            <person name="Faria R."/>
            <person name="Formenti G."/>
            <person name="Sims Y."/>
            <person name="Smith T.P."/>
            <person name="Tracey A."/>
            <person name="Wood J.M.D."/>
            <person name="Zagrodzka Z.B."/>
            <person name="Johannesson K."/>
            <person name="Butlin R.K."/>
            <person name="Leder E.H."/>
        </authorList>
    </citation>
    <scope>NUCLEOTIDE SEQUENCE [LARGE SCALE GENOMIC DNA]</scope>
    <source>
        <strain evidence="11">Snail1</strain>
        <tissue evidence="11">Muscle</tissue>
    </source>
</reference>
<keyword evidence="3" id="KW-0004">4Fe-4S</keyword>
<dbReference type="Pfam" id="PF00919">
    <property type="entry name" value="UPF0004"/>
    <property type="match status" value="1"/>
</dbReference>
<comment type="cofactor">
    <cofactor evidence="1">
        <name>[4Fe-4S] cluster</name>
        <dbReference type="ChEBI" id="CHEBI:49883"/>
    </cofactor>
</comment>
<evidence type="ECO:0000256" key="6">
    <source>
        <dbReference type="ARBA" id="ARBA00023004"/>
    </source>
</evidence>
<proteinExistence type="inferred from homology"/>
<dbReference type="InterPro" id="IPR006638">
    <property type="entry name" value="Elp3/MiaA/NifB-like_rSAM"/>
</dbReference>
<evidence type="ECO:0000256" key="2">
    <source>
        <dbReference type="ARBA" id="ARBA00009815"/>
    </source>
</evidence>
<dbReference type="SFLD" id="SFLDF00413">
    <property type="entry name" value="CDK5RAP1"/>
    <property type="match status" value="1"/>
</dbReference>
<evidence type="ECO:0000256" key="7">
    <source>
        <dbReference type="ARBA" id="ARBA00023014"/>
    </source>
</evidence>
<dbReference type="InterPro" id="IPR005839">
    <property type="entry name" value="Methylthiotransferase"/>
</dbReference>
<dbReference type="PROSITE" id="PS51918">
    <property type="entry name" value="RADICAL_SAM"/>
    <property type="match status" value="1"/>
</dbReference>
<evidence type="ECO:0000256" key="1">
    <source>
        <dbReference type="ARBA" id="ARBA00001966"/>
    </source>
</evidence>
<evidence type="ECO:0000259" key="8">
    <source>
        <dbReference type="PROSITE" id="PS50926"/>
    </source>
</evidence>